<organism evidence="4 5">
    <name type="scientific">Polysphondylium violaceum</name>
    <dbReference type="NCBI Taxonomy" id="133409"/>
    <lineage>
        <taxon>Eukaryota</taxon>
        <taxon>Amoebozoa</taxon>
        <taxon>Evosea</taxon>
        <taxon>Eumycetozoa</taxon>
        <taxon>Dictyostelia</taxon>
        <taxon>Dictyosteliales</taxon>
        <taxon>Dictyosteliaceae</taxon>
        <taxon>Polysphondylium</taxon>
    </lineage>
</organism>
<evidence type="ECO:0000256" key="1">
    <source>
        <dbReference type="ARBA" id="ARBA00022614"/>
    </source>
</evidence>
<dbReference type="PROSITE" id="PS51450">
    <property type="entry name" value="LRR"/>
    <property type="match status" value="4"/>
</dbReference>
<dbReference type="InterPro" id="IPR003591">
    <property type="entry name" value="Leu-rich_rpt_typical-subtyp"/>
</dbReference>
<dbReference type="Pfam" id="PF12799">
    <property type="entry name" value="LRR_4"/>
    <property type="match status" value="1"/>
</dbReference>
<comment type="caution">
    <text evidence="4">The sequence shown here is derived from an EMBL/GenBank/DDBJ whole genome shotgun (WGS) entry which is preliminary data.</text>
</comment>
<evidence type="ECO:0000256" key="2">
    <source>
        <dbReference type="ARBA" id="ARBA00022737"/>
    </source>
</evidence>
<dbReference type="PANTHER" id="PTHR46652:SF3">
    <property type="entry name" value="LEUCINE-RICH REPEAT-CONTAINING PROTEIN 9"/>
    <property type="match status" value="1"/>
</dbReference>
<dbReference type="PANTHER" id="PTHR46652">
    <property type="entry name" value="LEUCINE-RICH REPEAT AND IQ DOMAIN-CONTAINING PROTEIN 1-RELATED"/>
    <property type="match status" value="1"/>
</dbReference>
<reference evidence="4" key="1">
    <citation type="submission" date="2020-01" db="EMBL/GenBank/DDBJ databases">
        <title>Development of genomics and gene disruption for Polysphondylium violaceum indicates a role for the polyketide synthase stlB in stalk morphogenesis.</title>
        <authorList>
            <person name="Narita B."/>
            <person name="Kawabe Y."/>
            <person name="Kin K."/>
            <person name="Saito T."/>
            <person name="Gibbs R."/>
            <person name="Kuspa A."/>
            <person name="Muzny D."/>
            <person name="Queller D."/>
            <person name="Richards S."/>
            <person name="Strassman J."/>
            <person name="Sucgang R."/>
            <person name="Worley K."/>
            <person name="Schaap P."/>
        </authorList>
    </citation>
    <scope>NUCLEOTIDE SEQUENCE</scope>
    <source>
        <strain evidence="4">QSvi11</strain>
    </source>
</reference>
<feature type="compositionally biased region" description="Polar residues" evidence="3">
    <location>
        <begin position="571"/>
        <end position="584"/>
    </location>
</feature>
<feature type="region of interest" description="Disordered" evidence="3">
    <location>
        <begin position="571"/>
        <end position="603"/>
    </location>
</feature>
<accession>A0A8J4UZB4</accession>
<keyword evidence="5" id="KW-1185">Reference proteome</keyword>
<sequence>MFFKQLSSILKDDDKLSSIRIKLQDKLNIGTSSPKQGRDRKFVLTFNSPIAYPPPLPSFQCASQYFSVSETEHSEQAFSFYYEEFEETFNAPSYQVQEQIPNIAEPADGMHPYGMDLNQYQGKRFQSPIQDVKPHFLRGVQTPIKVYNQVAAHQRILSFQELQSCNHLNQITYVCIRDTPLTTKTKKMLFKKLALCSVLETLILKNINIGSLSQNIRFPNLRFVDLSQNRIKNFSGFRKLTKYSPNLEILDLSANPIAATDDFAFKLVQKLFLLESVNQKFVPVDDRIRAINLHGSYEQRNNVERTRWELMLDGIQEIREFRAIHPGWQPAAITQISFPNTQLRYFYVGNLVNILHLDLSNNMITDISTGGLEKCEYLQYCSFRNNQLFRQDTVDIFEYTPSIRIVHLDMNVKLVGYRQKLVYVTRNCRGTNRTLGLVQIDQEPVSLAEKVSAVEAFEPTTPATAAGYKWKLLIIEKYGHRQLQTIPNLLGYVKKCAFPKLGLMIIDVAAFTNVEIIDFSNNQLTSFTGIGGLKKLRVLLLTDNPNLDTQMIAQQLSSLDSLESFSFSVTQQPTTPTNAQSSPAKSHHHHSQPTLLPHPRSGNSKEYRAKVLAAIIPRNKKFLLLDNTGISYSERVQAYADAGYPTDVVEKYRFLLALTINCTLPFNRGIHPEQVEIGNQYDPTMVTSLRRLRDWGLVSNVVNLSLFPNLKEVDLANNRLTDIALLGLHNLSKLEKLSLINNQINNPLQVIAQVLDSIPTLEIVALRGNPAIKTPADRQTLIGYMASMKSTQTTLKVIDTEITIHDKVDGWKLAGAPIKEAEAFRLSYIAKQKSIDFYNIAHLELCDCALEYLDLGTITTLLTLLMPNNRFQTLANIKGLSDNKELFALDVRFNNLSSLEDTSEQILPISGLMVLGIQGNPFISNNPTQNKAFNYRSKFLSLVRPLYQEHLFPLSILDSSEITCEELAEAAVSTALKGDTNAKKDLVFSIAILRRTPANIPCDQLYELDLKGTFISHLNLSRFPNLVILSLSDNKISDNNLKDSHISSLQQLKALDLRNNKLKDLALLCKLMDTMSIETLFVEENPCFDLDNQKDRVRFFKKTTNPKLLNTLKYLNGILISSVDTCKFSQTKSAKRK</sequence>
<dbReference type="OrthoDB" id="266138at2759"/>
<dbReference type="InterPro" id="IPR025875">
    <property type="entry name" value="Leu-rich_rpt_4"/>
</dbReference>
<dbReference type="Gene3D" id="3.80.10.10">
    <property type="entry name" value="Ribonuclease Inhibitor"/>
    <property type="match status" value="6"/>
</dbReference>
<dbReference type="Proteomes" id="UP000695562">
    <property type="component" value="Unassembled WGS sequence"/>
</dbReference>
<evidence type="ECO:0000313" key="5">
    <source>
        <dbReference type="Proteomes" id="UP000695562"/>
    </source>
</evidence>
<dbReference type="EMBL" id="AJWJ01000250">
    <property type="protein sequence ID" value="KAF2072763.1"/>
    <property type="molecule type" value="Genomic_DNA"/>
</dbReference>
<proteinExistence type="predicted"/>
<dbReference type="InterPro" id="IPR050836">
    <property type="entry name" value="SDS22/Internalin_LRR"/>
</dbReference>
<dbReference type="InterPro" id="IPR001611">
    <property type="entry name" value="Leu-rich_rpt"/>
</dbReference>
<dbReference type="SMART" id="SM00365">
    <property type="entry name" value="LRR_SD22"/>
    <property type="match status" value="7"/>
</dbReference>
<dbReference type="AlphaFoldDB" id="A0A8J4UZB4"/>
<dbReference type="SUPFAM" id="SSF52058">
    <property type="entry name" value="L domain-like"/>
    <property type="match status" value="2"/>
</dbReference>
<dbReference type="SMART" id="SM00369">
    <property type="entry name" value="LRR_TYP"/>
    <property type="match status" value="7"/>
</dbReference>
<gene>
    <name evidence="4" type="ORF">CYY_005929</name>
</gene>
<keyword evidence="1" id="KW-0433">Leucine-rich repeat</keyword>
<dbReference type="InterPro" id="IPR032675">
    <property type="entry name" value="LRR_dom_sf"/>
</dbReference>
<keyword evidence="2" id="KW-0677">Repeat</keyword>
<name>A0A8J4UZB4_9MYCE</name>
<evidence type="ECO:0000256" key="3">
    <source>
        <dbReference type="SAM" id="MobiDB-lite"/>
    </source>
</evidence>
<evidence type="ECO:0008006" key="6">
    <source>
        <dbReference type="Google" id="ProtNLM"/>
    </source>
</evidence>
<protein>
    <recommendedName>
        <fullName evidence="6">Leucine-rich repeat-containing protein</fullName>
    </recommendedName>
</protein>
<evidence type="ECO:0000313" key="4">
    <source>
        <dbReference type="EMBL" id="KAF2072763.1"/>
    </source>
</evidence>